<dbReference type="Proteomes" id="UP000011668">
    <property type="component" value="Unassembled WGS sequence"/>
</dbReference>
<dbReference type="CDD" id="cd12148">
    <property type="entry name" value="fungal_TF_MHR"/>
    <property type="match status" value="1"/>
</dbReference>
<reference evidence="1 2" key="1">
    <citation type="journal article" date="2013" name="Nat. Commun.">
        <title>The evolution and pathogenic mechanisms of the rice sheath blight pathogen.</title>
        <authorList>
            <person name="Zheng A."/>
            <person name="Lin R."/>
            <person name="Xu L."/>
            <person name="Qin P."/>
            <person name="Tang C."/>
            <person name="Ai P."/>
            <person name="Zhang D."/>
            <person name="Liu Y."/>
            <person name="Sun Z."/>
            <person name="Feng H."/>
            <person name="Wang Y."/>
            <person name="Chen Y."/>
            <person name="Liang X."/>
            <person name="Fu R."/>
            <person name="Li Q."/>
            <person name="Zhang J."/>
            <person name="Yu X."/>
            <person name="Xie Z."/>
            <person name="Ding L."/>
            <person name="Guan P."/>
            <person name="Tang J."/>
            <person name="Liang Y."/>
            <person name="Wang S."/>
            <person name="Deng Q."/>
            <person name="Li S."/>
            <person name="Zhu J."/>
            <person name="Wang L."/>
            <person name="Liu H."/>
            <person name="Li P."/>
        </authorList>
    </citation>
    <scope>NUCLEOTIDE SEQUENCE [LARGE SCALE GENOMIC DNA]</scope>
    <source>
        <strain evidence="2">AG-1 IA</strain>
    </source>
</reference>
<gene>
    <name evidence="1" type="ORF">AG1IA_04360</name>
</gene>
<sequence length="169" mass="18927">MPSVRWTPESGYCCSPSHLEVYHFSQILVRRPYAMIPGGGEPGKSLFEDSRRACLHSARSNASMLGHYISINNKPCEYRPLVRLLAVLGRRRPRFPWLVPATRETVVALVMNGLRLIRSDPQQGGEKQDPLLQNCMDLLHLVSRVGVHVADMANMLRELATPIKASPSL</sequence>
<dbReference type="OrthoDB" id="3161173at2759"/>
<proteinExistence type="predicted"/>
<dbReference type="HOGENOM" id="CLU_1579560_0_0_1"/>
<evidence type="ECO:0000313" key="1">
    <source>
        <dbReference type="EMBL" id="ELU41613.1"/>
    </source>
</evidence>
<evidence type="ECO:0000313" key="2">
    <source>
        <dbReference type="Proteomes" id="UP000011668"/>
    </source>
</evidence>
<protein>
    <submittedName>
        <fullName evidence="1">Uncharacterized protein</fullName>
    </submittedName>
</protein>
<organism evidence="1 2">
    <name type="scientific">Thanatephorus cucumeris (strain AG1-IA)</name>
    <name type="common">Rice sheath blight fungus</name>
    <name type="synonym">Rhizoctonia solani</name>
    <dbReference type="NCBI Taxonomy" id="983506"/>
    <lineage>
        <taxon>Eukaryota</taxon>
        <taxon>Fungi</taxon>
        <taxon>Dikarya</taxon>
        <taxon>Basidiomycota</taxon>
        <taxon>Agaricomycotina</taxon>
        <taxon>Agaricomycetes</taxon>
        <taxon>Cantharellales</taxon>
        <taxon>Ceratobasidiaceae</taxon>
        <taxon>Rhizoctonia</taxon>
        <taxon>Rhizoctonia solani AG-1</taxon>
    </lineage>
</organism>
<accession>L8WXV5</accession>
<comment type="caution">
    <text evidence="1">The sequence shown here is derived from an EMBL/GenBank/DDBJ whole genome shotgun (WGS) entry which is preliminary data.</text>
</comment>
<dbReference type="AlphaFoldDB" id="L8WXV5"/>
<dbReference type="EMBL" id="AFRT01001027">
    <property type="protein sequence ID" value="ELU41613.1"/>
    <property type="molecule type" value="Genomic_DNA"/>
</dbReference>
<keyword evidence="2" id="KW-1185">Reference proteome</keyword>
<name>L8WXV5_THACA</name>